<accession>A0ACC0UW24</accession>
<protein>
    <submittedName>
        <fullName evidence="1">Uncharacterized protein</fullName>
    </submittedName>
</protein>
<proteinExistence type="predicted"/>
<sequence length="305" mass="33054">MASFGRQFGAASPVLTMSPQPSHQAAFNMTGLSHQPALPQKAFGSANFGVPVSSANLSAAPSTSRKRSRDEAAENLEADVPPPAPVQEPEEEWVYGPGMTLIKNTKGYVADASNQSGTWLEEKAAAEEESRRVYTSEKAMLRSSKSQRLDRCLDLSSVQSTAPNVESVSPTNTSFSRAGGPIIDDFTLHLGIGWRKISDDVHIQAAARGWARYIENHYPVTNAQIRLESKGLQSYLVEASEGFFLFAENLRQGRLVSQNVQGALRNLQSSPPTFDGMETLTAAESPSSTGAQRDMPPVDAEMNMY</sequence>
<organism evidence="1 2">
    <name type="scientific">Trichothecium roseum</name>
    <dbReference type="NCBI Taxonomy" id="47278"/>
    <lineage>
        <taxon>Eukaryota</taxon>
        <taxon>Fungi</taxon>
        <taxon>Dikarya</taxon>
        <taxon>Ascomycota</taxon>
        <taxon>Pezizomycotina</taxon>
        <taxon>Sordariomycetes</taxon>
        <taxon>Hypocreomycetidae</taxon>
        <taxon>Hypocreales</taxon>
        <taxon>Hypocreales incertae sedis</taxon>
        <taxon>Trichothecium</taxon>
    </lineage>
</organism>
<dbReference type="EMBL" id="CM047945">
    <property type="protein sequence ID" value="KAI9898179.1"/>
    <property type="molecule type" value="Genomic_DNA"/>
</dbReference>
<name>A0ACC0UW24_9HYPO</name>
<keyword evidence="2" id="KW-1185">Reference proteome</keyword>
<reference evidence="1" key="1">
    <citation type="submission" date="2022-10" db="EMBL/GenBank/DDBJ databases">
        <title>Complete Genome of Trichothecium roseum strain YXFP-22015, a Plant Pathogen Isolated from Citrus.</title>
        <authorList>
            <person name="Wang Y."/>
            <person name="Zhu L."/>
        </authorList>
    </citation>
    <scope>NUCLEOTIDE SEQUENCE</scope>
    <source>
        <strain evidence="1">YXFP-22015</strain>
    </source>
</reference>
<dbReference type="Proteomes" id="UP001163324">
    <property type="component" value="Chromosome 6"/>
</dbReference>
<evidence type="ECO:0000313" key="1">
    <source>
        <dbReference type="EMBL" id="KAI9898179.1"/>
    </source>
</evidence>
<evidence type="ECO:0000313" key="2">
    <source>
        <dbReference type="Proteomes" id="UP001163324"/>
    </source>
</evidence>
<gene>
    <name evidence="1" type="ORF">N3K66_006539</name>
</gene>
<comment type="caution">
    <text evidence="1">The sequence shown here is derived from an EMBL/GenBank/DDBJ whole genome shotgun (WGS) entry which is preliminary data.</text>
</comment>